<evidence type="ECO:0000313" key="7">
    <source>
        <dbReference type="Proteomes" id="UP000001640"/>
    </source>
</evidence>
<protein>
    <recommendedName>
        <fullName evidence="5">Threonyl/alanyl tRNA synthetase SAD domain-containing protein</fullName>
    </recommendedName>
</protein>
<reference key="2">
    <citation type="submission" date="2011-08" db="EMBL/GenBank/DDBJ databases">
        <title>Genome sequence of Naumovozyma castellii.</title>
        <authorList>
            <person name="Gordon J.L."/>
            <person name="Armisen D."/>
            <person name="Proux-Wera E."/>
            <person name="OhEigeartaigh S.S."/>
            <person name="Byrne K.P."/>
            <person name="Wolfe K.H."/>
        </authorList>
    </citation>
    <scope>NUCLEOTIDE SEQUENCE</scope>
    <source>
        <strain>Type strain:CBS 4309</strain>
    </source>
</reference>
<dbReference type="EMBL" id="HE576752">
    <property type="protein sequence ID" value="CCC67282.1"/>
    <property type="molecule type" value="Genomic_DNA"/>
</dbReference>
<dbReference type="InParanoid" id="G0V734"/>
<gene>
    <name evidence="6" type="primary">NCAS0A07240</name>
    <name evidence="6" type="ordered locus">NCAS_0A07240</name>
</gene>
<dbReference type="STRING" id="1064592.G0V734"/>
<dbReference type="SMART" id="SM00863">
    <property type="entry name" value="tRNA_SAD"/>
    <property type="match status" value="1"/>
</dbReference>
<proteinExistence type="inferred from homology"/>
<dbReference type="KEGG" id="ncs:NCAS_0A07240"/>
<dbReference type="OMA" id="KYDTTSW"/>
<dbReference type="PANTHER" id="PTHR43462">
    <property type="entry name" value="ALANYL-TRNA EDITING PROTEIN"/>
    <property type="match status" value="1"/>
</dbReference>
<dbReference type="Proteomes" id="UP000001640">
    <property type="component" value="Chromosome 1"/>
</dbReference>
<accession>G0V734</accession>
<dbReference type="GO" id="GO:0043905">
    <property type="term" value="F:L-seryl-tRNA(Thr) hydrolase activity"/>
    <property type="evidence" value="ECO:0007669"/>
    <property type="project" value="EnsemblFungi"/>
</dbReference>
<dbReference type="GO" id="GO:0002196">
    <property type="term" value="F:Ser-tRNA(Ala) deacylase activity"/>
    <property type="evidence" value="ECO:0007669"/>
    <property type="project" value="EnsemblFungi"/>
</dbReference>
<keyword evidence="7" id="KW-1185">Reference proteome</keyword>
<evidence type="ECO:0000256" key="2">
    <source>
        <dbReference type="ARBA" id="ARBA00008429"/>
    </source>
</evidence>
<evidence type="ECO:0000259" key="5">
    <source>
        <dbReference type="SMART" id="SM00863"/>
    </source>
</evidence>
<dbReference type="SUPFAM" id="SSF55186">
    <property type="entry name" value="ThrRS/AlaRS common domain"/>
    <property type="match status" value="1"/>
</dbReference>
<dbReference type="PANTHER" id="PTHR43462:SF1">
    <property type="entry name" value="ALANYL-TRNA EDITING PROTEIN AARSD1"/>
    <property type="match status" value="1"/>
</dbReference>
<feature type="domain" description="Threonyl/alanyl tRNA synthetase SAD" evidence="5">
    <location>
        <begin position="222"/>
        <end position="266"/>
    </location>
</feature>
<evidence type="ECO:0000313" key="6">
    <source>
        <dbReference type="EMBL" id="CCC67282.1"/>
    </source>
</evidence>
<dbReference type="RefSeq" id="XP_003673663.1">
    <property type="nucleotide sequence ID" value="XM_003673615.1"/>
</dbReference>
<dbReference type="GO" id="GO:0043039">
    <property type="term" value="P:tRNA aminoacylation"/>
    <property type="evidence" value="ECO:0007669"/>
    <property type="project" value="InterPro"/>
</dbReference>
<evidence type="ECO:0000256" key="4">
    <source>
        <dbReference type="ARBA" id="ARBA00022833"/>
    </source>
</evidence>
<name>G0V734_NAUCA</name>
<dbReference type="OrthoDB" id="288942at2759"/>
<keyword evidence="3" id="KW-0479">Metal-binding</keyword>
<dbReference type="GO" id="GO:0046872">
    <property type="term" value="F:metal ion binding"/>
    <property type="evidence" value="ECO:0007669"/>
    <property type="project" value="UniProtKB-KW"/>
</dbReference>
<dbReference type="InterPro" id="IPR012947">
    <property type="entry name" value="tRNA_SAD"/>
</dbReference>
<dbReference type="InterPro" id="IPR051335">
    <property type="entry name" value="Alanyl-tRNA_Editing_Enzymes"/>
</dbReference>
<dbReference type="GO" id="GO:0005524">
    <property type="term" value="F:ATP binding"/>
    <property type="evidence" value="ECO:0007669"/>
    <property type="project" value="InterPro"/>
</dbReference>
<dbReference type="InterPro" id="IPR009000">
    <property type="entry name" value="Transl_B-barrel_sf"/>
</dbReference>
<organism evidence="6 7">
    <name type="scientific">Naumovozyma castellii</name>
    <name type="common">Yeast</name>
    <name type="synonym">Saccharomyces castellii</name>
    <dbReference type="NCBI Taxonomy" id="27288"/>
    <lineage>
        <taxon>Eukaryota</taxon>
        <taxon>Fungi</taxon>
        <taxon>Dikarya</taxon>
        <taxon>Ascomycota</taxon>
        <taxon>Saccharomycotina</taxon>
        <taxon>Saccharomycetes</taxon>
        <taxon>Saccharomycetales</taxon>
        <taxon>Saccharomycetaceae</taxon>
        <taxon>Naumovozyma</taxon>
    </lineage>
</organism>
<dbReference type="AlphaFoldDB" id="G0V734"/>
<dbReference type="InterPro" id="IPR018163">
    <property type="entry name" value="Thr/Ala-tRNA-synth_IIc_edit"/>
</dbReference>
<evidence type="ECO:0000256" key="1">
    <source>
        <dbReference type="ARBA" id="ARBA00001947"/>
    </source>
</evidence>
<dbReference type="HOGENOM" id="CLU_004485_7_1_1"/>
<dbReference type="Gene3D" id="3.30.980.10">
    <property type="entry name" value="Threonyl-trna Synthetase, Chain A, domain 2"/>
    <property type="match status" value="1"/>
</dbReference>
<sequence>MTKATTSVVVGQLACQKDSFCLDNFQTTVISCKELKGTPTKYEVELQDTILFPEGGGQPSDTGTITIVSSGDIIPVKYVYRVGLHANHMVSQYIEPGTKVDLTVDSEKRIDYMQQHTGQHLLSALLESQYALNTLSWSMGGVPKEKNGIAIELEPSDYFNYIELSRKLTEEEIKNVTTLMRKYIVLDPQVITVKERNPQETVTDDASFSKIPEDYDMTNGVIRTIHIGNLDSNPCCGTHLNSTATIGGILISRNQTSVRGTNSRLYFMCGNRIAQYGEFANDTLLKLKSSFSCGETQIMEKVEQQKEQLQKSNKRERFWIKELAILEAKKILLNLKDIKGRTYLLKDEFGTLEYLLAIFKELSSVLKEEQNNYKEYLIVLCGRETQTKTGPLMIISESGEKINEVSTKLSSMIETLKGGGGKKGGKWQGKISSFSNNDWDSLAHYLNTDYMEQH</sequence>
<evidence type="ECO:0000256" key="3">
    <source>
        <dbReference type="ARBA" id="ARBA00022723"/>
    </source>
</evidence>
<dbReference type="Pfam" id="PF07973">
    <property type="entry name" value="tRNA_SAD"/>
    <property type="match status" value="1"/>
</dbReference>
<keyword evidence="4" id="KW-0862">Zinc</keyword>
<reference evidence="6 7" key="1">
    <citation type="journal article" date="2011" name="Proc. Natl. Acad. Sci. U.S.A.">
        <title>Evolutionary erosion of yeast sex chromosomes by mating-type switching accidents.</title>
        <authorList>
            <person name="Gordon J.L."/>
            <person name="Armisen D."/>
            <person name="Proux-Wera E."/>
            <person name="Oheigeartaigh S.S."/>
            <person name="Byrne K.P."/>
            <person name="Wolfe K.H."/>
        </authorList>
    </citation>
    <scope>NUCLEOTIDE SEQUENCE [LARGE SCALE GENOMIC DNA]</scope>
    <source>
        <strain evidence="7">ATCC 76901 / BCRC 22586 / CBS 4309 / NBRC 1992 / NRRL Y-12630</strain>
    </source>
</reference>
<dbReference type="FunFam" id="2.40.30.130:FF:000016">
    <property type="entry name" value="YNL040W-like protein"/>
    <property type="match status" value="1"/>
</dbReference>
<comment type="cofactor">
    <cofactor evidence="1">
        <name>Zn(2+)</name>
        <dbReference type="ChEBI" id="CHEBI:29105"/>
    </cofactor>
</comment>
<dbReference type="FunCoup" id="G0V734">
    <property type="interactions" value="267"/>
</dbReference>
<dbReference type="GeneID" id="96900761"/>
<dbReference type="GO" id="GO:0004812">
    <property type="term" value="F:aminoacyl-tRNA ligase activity"/>
    <property type="evidence" value="ECO:0007669"/>
    <property type="project" value="InterPro"/>
</dbReference>
<dbReference type="SUPFAM" id="SSF50447">
    <property type="entry name" value="Translation proteins"/>
    <property type="match status" value="1"/>
</dbReference>
<comment type="similarity">
    <text evidence="2">Belongs to the class-II aminoacyl-tRNA synthetase family. Alax-L subfamily.</text>
</comment>
<dbReference type="eggNOG" id="KOG2105">
    <property type="taxonomic scope" value="Eukaryota"/>
</dbReference>
<dbReference type="Gene3D" id="2.40.30.130">
    <property type="match status" value="1"/>
</dbReference>